<evidence type="ECO:0000256" key="2">
    <source>
        <dbReference type="ARBA" id="ARBA00022692"/>
    </source>
</evidence>
<dbReference type="InterPro" id="IPR053934">
    <property type="entry name" value="HTTM_dom"/>
</dbReference>
<feature type="transmembrane region" description="Helical" evidence="5">
    <location>
        <begin position="185"/>
        <end position="204"/>
    </location>
</feature>
<feature type="transmembrane region" description="Helical" evidence="5">
    <location>
        <begin position="237"/>
        <end position="260"/>
    </location>
</feature>
<feature type="transmembrane region" description="Helical" evidence="5">
    <location>
        <begin position="37"/>
        <end position="56"/>
    </location>
</feature>
<evidence type="ECO:0000256" key="1">
    <source>
        <dbReference type="ARBA" id="ARBA00004127"/>
    </source>
</evidence>
<evidence type="ECO:0000256" key="5">
    <source>
        <dbReference type="SAM" id="Phobius"/>
    </source>
</evidence>
<dbReference type="EMBL" id="MWPH01000002">
    <property type="protein sequence ID" value="OVE84295.1"/>
    <property type="molecule type" value="Genomic_DNA"/>
</dbReference>
<keyword evidence="3 5" id="KW-1133">Transmembrane helix</keyword>
<dbReference type="InterPro" id="IPR052964">
    <property type="entry name" value="Sporulation_signal_mat"/>
</dbReference>
<dbReference type="Proteomes" id="UP000196084">
    <property type="component" value="Unassembled WGS sequence"/>
</dbReference>
<sequence>MTGGQSETTNDRSTRTRAAGRAIRSAMRTRLGIDLRALAAFRIALGAIVLADLLFIRLPGLRTFYTDQGTLPRDVLAQSFPTFETLSVHALSGSLWVQTLLIAVAAIAAGCLLVGYRTRLATGVSAVLLASLFARNPYVLNGGDTIMLSVLALGLFLPLGARWSLDAHRCGGRQTECRTDRVCTVATAVILVHFVGIYAVNGVLKFRSDSWMTGTAVQRIFHLEQYVVLVGPFLTEFSALLTAANLAWVALLTVSPLLILATGRLRLALAGAFICAQLGLGVTMRLGAFPFVMVAILLLYLPPEVWDRLEDALETYVPARYRALESIPMIERPTSSARIPAPIRRAGRIAVAVALICGLVAVLSWQAVALGFLETPEPASAALEDDIEGASWAFFAPNPPEGYWWYAWEADLESGETVGTLTDESGAIDRPPDAADRYPSVLWKRYGSELRYAPASQYEPLAAYYCEQVTMNADSTPEMVTVFKLEQPVDADGPTGGLEVDDRLEYVC</sequence>
<keyword evidence="4 5" id="KW-0472">Membrane</keyword>
<feature type="transmembrane region" description="Helical" evidence="5">
    <location>
        <begin position="95"/>
        <end position="113"/>
    </location>
</feature>
<dbReference type="RefSeq" id="WP_087714453.1">
    <property type="nucleotide sequence ID" value="NZ_MWPH01000002.1"/>
</dbReference>
<feature type="transmembrane region" description="Helical" evidence="5">
    <location>
        <begin position="267"/>
        <end position="300"/>
    </location>
</feature>
<reference evidence="7 8" key="1">
    <citation type="submission" date="2017-02" db="EMBL/GenBank/DDBJ databases">
        <title>Natronthermophilus aegyptiacus gen. nov.,sp. nov., an aerobic, extremely halophilic alkalithermophilic archaeon isolated from the athalassohaline Wadi An Natrun, Egypt.</title>
        <authorList>
            <person name="Zhao B."/>
        </authorList>
    </citation>
    <scope>NUCLEOTIDE SEQUENCE [LARGE SCALE GENOMIC DNA]</scope>
    <source>
        <strain evidence="7 8">CGMCC 1.3597</strain>
    </source>
</reference>
<evidence type="ECO:0000256" key="3">
    <source>
        <dbReference type="ARBA" id="ARBA00022989"/>
    </source>
</evidence>
<protein>
    <submittedName>
        <fullName evidence="7">Deoxyribonuclease HsdR</fullName>
    </submittedName>
</protein>
<keyword evidence="8" id="KW-1185">Reference proteome</keyword>
<dbReference type="GO" id="GO:0012505">
    <property type="term" value="C:endomembrane system"/>
    <property type="evidence" value="ECO:0007669"/>
    <property type="project" value="UniProtKB-SubCell"/>
</dbReference>
<keyword evidence="2 5" id="KW-0812">Transmembrane</keyword>
<evidence type="ECO:0000256" key="4">
    <source>
        <dbReference type="ARBA" id="ARBA00023136"/>
    </source>
</evidence>
<dbReference type="PANTHER" id="PTHR39535">
    <property type="entry name" value="SPORULATION-DELAYING PROTEIN SDPB"/>
    <property type="match status" value="1"/>
</dbReference>
<dbReference type="SMART" id="SM00752">
    <property type="entry name" value="HTTM"/>
    <property type="match status" value="1"/>
</dbReference>
<organism evidence="7 8">
    <name type="scientific">Natronolimnobius baerhuensis</name>
    <dbReference type="NCBI Taxonomy" id="253108"/>
    <lineage>
        <taxon>Archaea</taxon>
        <taxon>Methanobacteriati</taxon>
        <taxon>Methanobacteriota</taxon>
        <taxon>Stenosarchaea group</taxon>
        <taxon>Halobacteria</taxon>
        <taxon>Halobacteriales</taxon>
        <taxon>Natrialbaceae</taxon>
        <taxon>Natronolimnobius</taxon>
    </lineage>
</organism>
<evidence type="ECO:0000313" key="8">
    <source>
        <dbReference type="Proteomes" id="UP000196084"/>
    </source>
</evidence>
<accession>A0A202E7R5</accession>
<gene>
    <name evidence="7" type="ORF">B2G88_07715</name>
</gene>
<dbReference type="AlphaFoldDB" id="A0A202E7R5"/>
<evidence type="ECO:0000259" key="6">
    <source>
        <dbReference type="SMART" id="SM00752"/>
    </source>
</evidence>
<dbReference type="OrthoDB" id="327281at2157"/>
<evidence type="ECO:0000313" key="7">
    <source>
        <dbReference type="EMBL" id="OVE84295.1"/>
    </source>
</evidence>
<dbReference type="InterPro" id="IPR011020">
    <property type="entry name" value="HTTM-like"/>
</dbReference>
<proteinExistence type="predicted"/>
<comment type="caution">
    <text evidence="7">The sequence shown here is derived from an EMBL/GenBank/DDBJ whole genome shotgun (WGS) entry which is preliminary data.</text>
</comment>
<dbReference type="Pfam" id="PF05090">
    <property type="entry name" value="HTTM"/>
    <property type="match status" value="1"/>
</dbReference>
<dbReference type="PANTHER" id="PTHR39535:SF2">
    <property type="entry name" value="HTTM DOMAIN-CONTAINING PROTEIN"/>
    <property type="match status" value="1"/>
</dbReference>
<comment type="subcellular location">
    <subcellularLocation>
        <location evidence="1">Endomembrane system</location>
        <topology evidence="1">Multi-pass membrane protein</topology>
    </subcellularLocation>
</comment>
<name>A0A202E7R5_9EURY</name>
<feature type="domain" description="HTTM-like" evidence="6">
    <location>
        <begin position="30"/>
        <end position="305"/>
    </location>
</feature>